<dbReference type="Pfam" id="PF00208">
    <property type="entry name" value="ELFV_dehydrog"/>
    <property type="match status" value="1"/>
</dbReference>
<protein>
    <submittedName>
        <fullName evidence="4">NAD-glutamate dehydrogenase</fullName>
    </submittedName>
</protein>
<keyword evidence="5" id="KW-1185">Reference proteome</keyword>
<dbReference type="AlphaFoldDB" id="A0AAW4L3B7"/>
<gene>
    <name evidence="4" type="ORF">KI809_07000</name>
</gene>
<dbReference type="SUPFAM" id="SSF53223">
    <property type="entry name" value="Aminoacid dehydrogenase-like, N-terminal domain"/>
    <property type="match status" value="1"/>
</dbReference>
<evidence type="ECO:0000256" key="1">
    <source>
        <dbReference type="ARBA" id="ARBA00006382"/>
    </source>
</evidence>
<dbReference type="InterPro" id="IPR006096">
    <property type="entry name" value="Glu/Leu/Phe/Val/Trp_DH_C"/>
</dbReference>
<comment type="caution">
    <text evidence="4">The sequence shown here is derived from an EMBL/GenBank/DDBJ whole genome shotgun (WGS) entry which is preliminary data.</text>
</comment>
<organism evidence="4 5">
    <name type="scientific">Geoanaerobacter pelophilus</name>
    <dbReference type="NCBI Taxonomy" id="60036"/>
    <lineage>
        <taxon>Bacteria</taxon>
        <taxon>Pseudomonadati</taxon>
        <taxon>Thermodesulfobacteriota</taxon>
        <taxon>Desulfuromonadia</taxon>
        <taxon>Geobacterales</taxon>
        <taxon>Geobacteraceae</taxon>
        <taxon>Geoanaerobacter</taxon>
    </lineage>
</organism>
<dbReference type="GO" id="GO:0006538">
    <property type="term" value="P:L-glutamate catabolic process"/>
    <property type="evidence" value="ECO:0007669"/>
    <property type="project" value="TreeGrafter"/>
</dbReference>
<name>A0AAW4L3B7_9BACT</name>
<dbReference type="InterPro" id="IPR046346">
    <property type="entry name" value="Aminoacid_DH-like_N_sf"/>
</dbReference>
<keyword evidence="2" id="KW-0560">Oxidoreductase</keyword>
<dbReference type="SUPFAM" id="SSF51735">
    <property type="entry name" value="NAD(P)-binding Rossmann-fold domains"/>
    <property type="match status" value="1"/>
</dbReference>
<dbReference type="PANTHER" id="PTHR11606:SF39">
    <property type="entry name" value="GLUTAMATE_PHENYLALANINE_LEUCINE_VALINE_L-TRYPTOPHAN DEHYDROGENASE C-TERMINAL DOMAIN-CONTAINING PROTEIN"/>
    <property type="match status" value="1"/>
</dbReference>
<proteinExistence type="inferred from homology"/>
<feature type="domain" description="Glutamate/phenylalanine/leucine/valine/L-tryptophan dehydrogenase C-terminal" evidence="3">
    <location>
        <begin position="609"/>
        <end position="883"/>
    </location>
</feature>
<dbReference type="RefSeq" id="WP_214170816.1">
    <property type="nucleotide sequence ID" value="NZ_JAHCVJ010000002.1"/>
</dbReference>
<reference evidence="4 5" key="1">
    <citation type="submission" date="2021-05" db="EMBL/GenBank/DDBJ databases">
        <title>The draft genome of Geobacter pelophilus DSM 12255.</title>
        <authorList>
            <person name="Xu Z."/>
            <person name="Masuda Y."/>
            <person name="Itoh H."/>
            <person name="Senoo K."/>
        </authorList>
    </citation>
    <scope>NUCLEOTIDE SEQUENCE [LARGE SCALE GENOMIC DNA]</scope>
    <source>
        <strain evidence="4 5">DSM 12255</strain>
    </source>
</reference>
<dbReference type="PANTHER" id="PTHR11606">
    <property type="entry name" value="GLUTAMATE DEHYDROGENASE"/>
    <property type="match status" value="1"/>
</dbReference>
<evidence type="ECO:0000313" key="5">
    <source>
        <dbReference type="Proteomes" id="UP000811899"/>
    </source>
</evidence>
<accession>A0AAW4L3B7</accession>
<dbReference type="Proteomes" id="UP000811899">
    <property type="component" value="Unassembled WGS sequence"/>
</dbReference>
<evidence type="ECO:0000256" key="2">
    <source>
        <dbReference type="ARBA" id="ARBA00023002"/>
    </source>
</evidence>
<dbReference type="GO" id="GO:0004352">
    <property type="term" value="F:glutamate dehydrogenase (NAD+) activity"/>
    <property type="evidence" value="ECO:0007669"/>
    <property type="project" value="TreeGrafter"/>
</dbReference>
<sequence>MTPQGTALLPASPRTANRAWLKAQMNPYFFVSMKDEPEALAILEKELGTLRSNRRLILADRDKILIQAIANFPGSLYETLQSVRESEISYAMFSHSEGAMPSHDRTLEIQRFEFDRKSNEEICAAAKPVIPPAIRSKTLKELKRLYPEFAMKDFDRLLALIWLNNENYVRNSAPGRVAQVLQLLQQGNRNCGVYLDVELIEEGRESRVHFAVGNPPQTDFLSQIMEVFNRLNLGVNRAYCLTISNGVHPYFLGTFIVQRRDQLVFERGSALFAELQQELYNSQILATRSYCYREFVTTGLMSGEDASLVNAFIAFCHTNLAHNLPDRFGLEDVQSAFHCHPEISLQLVKLFRTRFDPHNSNREADFSRLLGETEEAIKEYNTGHRYLDGIRRAIFDCTLALIRNTLKTNFFVPEKQALAFRLNPRYLDELAPEATADLPPAKPFRVTFFFSRFGFGYHIGFSDIARGGWRTVLARDPDDFITSANTLFRENFVLAHTQHLKNKDIYEGGSKMVLVLDSSDLRRKRERELETWRLYKLQYGVINAFLDIFVTRDGVAAHPLVVDYYREDEPIELGPDENMHDSMIETIARLSAKRGYLLGIGVISSKEVGINHKEYGVTSTGVVKFAEITMEELGIDIRRDSFSVKFTGGTNGDVAGNAIRIMLERCPQVSIRLILDGTAALYDPAGAEPDELRQIVLQQDLDGFNPLALHDGGFILFRSNSRKEGVRELFRKVTKSGGELQEEWLSIDDFSRQYGELPFTVPADLFIPAGGRPETIDAGNWQNFLLPDGTPSARVIVEGANSFITPEARVKLQRNGVVIMRDSSANKCGVISSSYEIIANLLLSEAEFLAIKTRYVADVLEILEKRAGDEARIILQRQREEPGALFTDISFNLSSEINALYAKLFAFFQSRPELALQPLFKNAILAHLPRVMREEPKYRRRVSRLPKKYQYAILAAEIGSSMVYNSDRQAAFEESIRRHLARIPRNSDD</sequence>
<comment type="similarity">
    <text evidence="1">Belongs to the Glu/Leu/Phe/Val dehydrogenases family.</text>
</comment>
<evidence type="ECO:0000259" key="3">
    <source>
        <dbReference type="SMART" id="SM00839"/>
    </source>
</evidence>
<evidence type="ECO:0000313" key="4">
    <source>
        <dbReference type="EMBL" id="MBT0664047.1"/>
    </source>
</evidence>
<dbReference type="SMART" id="SM00839">
    <property type="entry name" value="ELFV_dehydrog"/>
    <property type="match status" value="1"/>
</dbReference>
<dbReference type="Gene3D" id="3.40.50.720">
    <property type="entry name" value="NAD(P)-binding Rossmann-like Domain"/>
    <property type="match status" value="1"/>
</dbReference>
<dbReference type="EMBL" id="JAHCVJ010000002">
    <property type="protein sequence ID" value="MBT0664047.1"/>
    <property type="molecule type" value="Genomic_DNA"/>
</dbReference>
<dbReference type="InterPro" id="IPR036291">
    <property type="entry name" value="NAD(P)-bd_dom_sf"/>
</dbReference>